<sequence length="126" mass="14141">MTAVNYVDKYCGLICFSFQVLTGFTVASLTEDAYGTLQQDIPKVLECLTSTLLALEDYERELKTGHTELTDDMNEVNDAIFEVVVPLMDDIKMCLGEIIAVFGDRLNVFRLPMPVARRLQLLVDVS</sequence>
<accession>A0ACA9PBR2</accession>
<proteinExistence type="predicted"/>
<reference evidence="1" key="1">
    <citation type="submission" date="2021-06" db="EMBL/GenBank/DDBJ databases">
        <authorList>
            <person name="Kallberg Y."/>
            <person name="Tangrot J."/>
            <person name="Rosling A."/>
        </authorList>
    </citation>
    <scope>NUCLEOTIDE SEQUENCE</scope>
    <source>
        <strain evidence="1">CL356</strain>
    </source>
</reference>
<name>A0ACA9PBR2_9GLOM</name>
<dbReference type="Proteomes" id="UP000789525">
    <property type="component" value="Unassembled WGS sequence"/>
</dbReference>
<evidence type="ECO:0000313" key="2">
    <source>
        <dbReference type="Proteomes" id="UP000789525"/>
    </source>
</evidence>
<organism evidence="1 2">
    <name type="scientific">Acaulospora colombiana</name>
    <dbReference type="NCBI Taxonomy" id="27376"/>
    <lineage>
        <taxon>Eukaryota</taxon>
        <taxon>Fungi</taxon>
        <taxon>Fungi incertae sedis</taxon>
        <taxon>Mucoromycota</taxon>
        <taxon>Glomeromycotina</taxon>
        <taxon>Glomeromycetes</taxon>
        <taxon>Diversisporales</taxon>
        <taxon>Acaulosporaceae</taxon>
        <taxon>Acaulospora</taxon>
    </lineage>
</organism>
<keyword evidence="2" id="KW-1185">Reference proteome</keyword>
<dbReference type="EMBL" id="CAJVPT010030697">
    <property type="protein sequence ID" value="CAG8695209.1"/>
    <property type="molecule type" value="Genomic_DNA"/>
</dbReference>
<gene>
    <name evidence="1" type="ORF">ACOLOM_LOCUS10000</name>
</gene>
<protein>
    <submittedName>
        <fullName evidence="1">15738_t:CDS:1</fullName>
    </submittedName>
</protein>
<comment type="caution">
    <text evidence="1">The sequence shown here is derived from an EMBL/GenBank/DDBJ whole genome shotgun (WGS) entry which is preliminary data.</text>
</comment>
<evidence type="ECO:0000313" key="1">
    <source>
        <dbReference type="EMBL" id="CAG8695209.1"/>
    </source>
</evidence>